<evidence type="ECO:0000313" key="2">
    <source>
        <dbReference type="Proteomes" id="UP000319716"/>
    </source>
</evidence>
<proteinExistence type="predicted"/>
<dbReference type="Proteomes" id="UP000319716">
    <property type="component" value="Unassembled WGS sequence"/>
</dbReference>
<evidence type="ECO:0000313" key="1">
    <source>
        <dbReference type="EMBL" id="GAY77557.1"/>
    </source>
</evidence>
<protein>
    <submittedName>
        <fullName evidence="1">Uncharacterized protein</fullName>
    </submittedName>
</protein>
<dbReference type="AlphaFoldDB" id="A0A4Y1ZEK8"/>
<comment type="caution">
    <text evidence="1">The sequence shown here is derived from an EMBL/GenBank/DDBJ whole genome shotgun (WGS) entry which is preliminary data.</text>
</comment>
<gene>
    <name evidence="1" type="ORF">NBRC111894_3111</name>
</gene>
<reference evidence="1 2" key="1">
    <citation type="submission" date="2017-11" db="EMBL/GenBank/DDBJ databases">
        <title>Draft Genome Sequence of Sporolactobacillus inulinus NBRC 111894 Isolated from Koso, a Japanese Sugar-Vegetable Fermented Beverage.</title>
        <authorList>
            <person name="Chiou T.Y."/>
            <person name="Oshima K."/>
            <person name="Suda W."/>
            <person name="Hattori M."/>
            <person name="Takahashi T."/>
        </authorList>
    </citation>
    <scope>NUCLEOTIDE SEQUENCE [LARGE SCALE GENOMIC DNA]</scope>
    <source>
        <strain evidence="1 2">NBRC111894</strain>
    </source>
</reference>
<dbReference type="EMBL" id="BEXB01000028">
    <property type="protein sequence ID" value="GAY77557.1"/>
    <property type="molecule type" value="Genomic_DNA"/>
</dbReference>
<sequence length="42" mass="4335">MRAGSTLAARLTVSVISKRIDAACSSASDFTILASLFVFGEA</sequence>
<accession>A0A4Y1ZEK8</accession>
<name>A0A4Y1ZEK8_9BACL</name>
<organism evidence="1 2">
    <name type="scientific">Sporolactobacillus inulinus</name>
    <dbReference type="NCBI Taxonomy" id="2078"/>
    <lineage>
        <taxon>Bacteria</taxon>
        <taxon>Bacillati</taxon>
        <taxon>Bacillota</taxon>
        <taxon>Bacilli</taxon>
        <taxon>Bacillales</taxon>
        <taxon>Sporolactobacillaceae</taxon>
        <taxon>Sporolactobacillus</taxon>
    </lineage>
</organism>